<feature type="region of interest" description="Disordered" evidence="1">
    <location>
        <begin position="136"/>
        <end position="164"/>
    </location>
</feature>
<feature type="compositionally biased region" description="Basic residues" evidence="1">
    <location>
        <begin position="146"/>
        <end position="164"/>
    </location>
</feature>
<keyword evidence="4" id="KW-1185">Reference proteome</keyword>
<evidence type="ECO:0000313" key="3">
    <source>
        <dbReference type="EnsemblMetazoa" id="G33769.1:cds"/>
    </source>
</evidence>
<evidence type="ECO:0000313" key="4">
    <source>
        <dbReference type="Proteomes" id="UP000005408"/>
    </source>
</evidence>
<proteinExistence type="predicted"/>
<feature type="chain" id="PRO_5036454115" evidence="2">
    <location>
        <begin position="21"/>
        <end position="164"/>
    </location>
</feature>
<dbReference type="Proteomes" id="UP000005408">
    <property type="component" value="Unassembled WGS sequence"/>
</dbReference>
<keyword evidence="2" id="KW-0732">Signal</keyword>
<feature type="signal peptide" evidence="2">
    <location>
        <begin position="1"/>
        <end position="20"/>
    </location>
</feature>
<dbReference type="AlphaFoldDB" id="A0A8W8ML01"/>
<sequence>MHKSKCLGFFLNVLVTELQGVTYGHSSSDSSLMKAQQQSVNFQQQPTGESDQHYAGEIIINNWWGKYKCNSKETLITHDKKSTSDQNQLGWKRGKTAFSSLQYKEVLKEIVRKIVFAPMRPMQKYILLPKTGSDLPMIGREGERRGQRKKKDFSSTKRNRTGGE</sequence>
<reference evidence="3" key="1">
    <citation type="submission" date="2022-08" db="UniProtKB">
        <authorList>
            <consortium name="EnsemblMetazoa"/>
        </authorList>
    </citation>
    <scope>IDENTIFICATION</scope>
    <source>
        <strain evidence="3">05x7-T-G4-1.051#20</strain>
    </source>
</reference>
<name>A0A8W8ML01_MAGGI</name>
<evidence type="ECO:0000256" key="2">
    <source>
        <dbReference type="SAM" id="SignalP"/>
    </source>
</evidence>
<organism evidence="3 4">
    <name type="scientific">Magallana gigas</name>
    <name type="common">Pacific oyster</name>
    <name type="synonym">Crassostrea gigas</name>
    <dbReference type="NCBI Taxonomy" id="29159"/>
    <lineage>
        <taxon>Eukaryota</taxon>
        <taxon>Metazoa</taxon>
        <taxon>Spiralia</taxon>
        <taxon>Lophotrochozoa</taxon>
        <taxon>Mollusca</taxon>
        <taxon>Bivalvia</taxon>
        <taxon>Autobranchia</taxon>
        <taxon>Pteriomorphia</taxon>
        <taxon>Ostreida</taxon>
        <taxon>Ostreoidea</taxon>
        <taxon>Ostreidae</taxon>
        <taxon>Magallana</taxon>
    </lineage>
</organism>
<protein>
    <submittedName>
        <fullName evidence="3">Uncharacterized protein</fullName>
    </submittedName>
</protein>
<evidence type="ECO:0000256" key="1">
    <source>
        <dbReference type="SAM" id="MobiDB-lite"/>
    </source>
</evidence>
<dbReference type="EnsemblMetazoa" id="G33769.1">
    <property type="protein sequence ID" value="G33769.1:cds"/>
    <property type="gene ID" value="G33769"/>
</dbReference>
<accession>A0A8W8ML01</accession>